<comment type="catalytic activity">
    <reaction evidence="2">
        <text>2 superoxide + 2 H(+) = H2O2 + O2</text>
        <dbReference type="Rhea" id="RHEA:20696"/>
        <dbReference type="ChEBI" id="CHEBI:15378"/>
        <dbReference type="ChEBI" id="CHEBI:15379"/>
        <dbReference type="ChEBI" id="CHEBI:16240"/>
        <dbReference type="ChEBI" id="CHEBI:18421"/>
        <dbReference type="EC" id="1.15.1.1"/>
    </reaction>
</comment>
<sequence>MTRTSRFLAASAASLVMLSMAGTCNAAAEHAHAAVASAAAPAAAAAPAPADKMVHADVIGLDGKSLGMVMLQETPAGVLVSTDLKGLPEGNHGFHFHQKGLCDTAEKFNTSGGHFAGGDHQHGYMVMKGPHGGDMPNQHVGPDGMLKTQILNTGVTLSPGPKSLFDADGTALVIHAGVDDYTSQPAGNAGGRIACGVISKAQ</sequence>
<dbReference type="EMBL" id="JACU01000002">
    <property type="protein sequence ID" value="KMS59895.1"/>
    <property type="molecule type" value="Genomic_DNA"/>
</dbReference>
<feature type="chain" id="PRO_5005294038" description="Superoxide dismutase [Cu-Zn]" evidence="3">
    <location>
        <begin position="27"/>
        <end position="202"/>
    </location>
</feature>
<dbReference type="PATRIC" id="fig|1114963.3.peg.1313"/>
<evidence type="ECO:0000256" key="1">
    <source>
        <dbReference type="ARBA" id="ARBA00010457"/>
    </source>
</evidence>
<dbReference type="EC" id="1.15.1.1" evidence="2"/>
<dbReference type="OrthoDB" id="5431326at2"/>
<accession>A0A0J8B0H6</accession>
<keyword evidence="2" id="KW-0186">Copper</keyword>
<keyword evidence="2" id="KW-0479">Metal-binding</keyword>
<comment type="similarity">
    <text evidence="1 2">Belongs to the Cu-Zn superoxide dismutase family.</text>
</comment>
<dbReference type="PANTHER" id="PTHR10003">
    <property type="entry name" value="SUPEROXIDE DISMUTASE CU-ZN -RELATED"/>
    <property type="match status" value="1"/>
</dbReference>
<dbReference type="GO" id="GO:0005507">
    <property type="term" value="F:copper ion binding"/>
    <property type="evidence" value="ECO:0007669"/>
    <property type="project" value="InterPro"/>
</dbReference>
<feature type="signal peptide" evidence="3">
    <location>
        <begin position="1"/>
        <end position="26"/>
    </location>
</feature>
<protein>
    <recommendedName>
        <fullName evidence="2">Superoxide dismutase [Cu-Zn]</fullName>
        <ecNumber evidence="2">1.15.1.1</ecNumber>
    </recommendedName>
</protein>
<dbReference type="CDD" id="cd00305">
    <property type="entry name" value="Cu-Zn_Superoxide_Dismutase"/>
    <property type="match status" value="1"/>
</dbReference>
<dbReference type="Proteomes" id="UP000052268">
    <property type="component" value="Unassembled WGS sequence"/>
</dbReference>
<evidence type="ECO:0000256" key="3">
    <source>
        <dbReference type="SAM" id="SignalP"/>
    </source>
</evidence>
<dbReference type="InterPro" id="IPR018152">
    <property type="entry name" value="SOD_Cu/Zn_BS"/>
</dbReference>
<organism evidence="5 6">
    <name type="scientific">Novosphingobium barchaimii LL02</name>
    <dbReference type="NCBI Taxonomy" id="1114963"/>
    <lineage>
        <taxon>Bacteria</taxon>
        <taxon>Pseudomonadati</taxon>
        <taxon>Pseudomonadota</taxon>
        <taxon>Alphaproteobacteria</taxon>
        <taxon>Sphingomonadales</taxon>
        <taxon>Sphingomonadaceae</taxon>
        <taxon>Novosphingobium</taxon>
    </lineage>
</organism>
<dbReference type="InterPro" id="IPR024134">
    <property type="entry name" value="SOD_Cu/Zn_/chaperone"/>
</dbReference>
<evidence type="ECO:0000313" key="6">
    <source>
        <dbReference type="Proteomes" id="UP000052268"/>
    </source>
</evidence>
<dbReference type="SUPFAM" id="SSF49329">
    <property type="entry name" value="Cu,Zn superoxide dismutase-like"/>
    <property type="match status" value="1"/>
</dbReference>
<proteinExistence type="inferred from homology"/>
<keyword evidence="3" id="KW-0732">Signal</keyword>
<evidence type="ECO:0000256" key="2">
    <source>
        <dbReference type="RuleBase" id="RU000393"/>
    </source>
</evidence>
<keyword evidence="2" id="KW-0560">Oxidoreductase</keyword>
<dbReference type="GO" id="GO:0004784">
    <property type="term" value="F:superoxide dismutase activity"/>
    <property type="evidence" value="ECO:0007669"/>
    <property type="project" value="UniProtKB-EC"/>
</dbReference>
<dbReference type="InterPro" id="IPR001424">
    <property type="entry name" value="SOD_Cu_Zn_dom"/>
</dbReference>
<keyword evidence="6" id="KW-1185">Reference proteome</keyword>
<dbReference type="InterPro" id="IPR036423">
    <property type="entry name" value="SOD-like_Cu/Zn_dom_sf"/>
</dbReference>
<dbReference type="AlphaFoldDB" id="A0A0J8B0H6"/>
<comment type="cofactor">
    <cofactor evidence="2">
        <name>Zn(2+)</name>
        <dbReference type="ChEBI" id="CHEBI:29105"/>
    </cofactor>
    <text evidence="2">Binds 1 zinc ion per subunit.</text>
</comment>
<comment type="caution">
    <text evidence="5">The sequence shown here is derived from an EMBL/GenBank/DDBJ whole genome shotgun (WGS) entry which is preliminary data.</text>
</comment>
<comment type="function">
    <text evidence="2">Destroys radicals which are normally produced within the cells and which are toxic to biological systems.</text>
</comment>
<evidence type="ECO:0000313" key="5">
    <source>
        <dbReference type="EMBL" id="KMS59895.1"/>
    </source>
</evidence>
<feature type="domain" description="Superoxide dismutase copper/zinc binding" evidence="4">
    <location>
        <begin position="67"/>
        <end position="198"/>
    </location>
</feature>
<evidence type="ECO:0000259" key="4">
    <source>
        <dbReference type="Pfam" id="PF00080"/>
    </source>
</evidence>
<name>A0A0J8B0H6_9SPHN</name>
<keyword evidence="2" id="KW-0862">Zinc</keyword>
<dbReference type="Gene3D" id="2.60.40.200">
    <property type="entry name" value="Superoxide dismutase, copper/zinc binding domain"/>
    <property type="match status" value="1"/>
</dbReference>
<dbReference type="PRINTS" id="PR00068">
    <property type="entry name" value="CUZNDISMTASE"/>
</dbReference>
<comment type="cofactor">
    <cofactor evidence="2">
        <name>Cu cation</name>
        <dbReference type="ChEBI" id="CHEBI:23378"/>
    </cofactor>
    <text evidence="2">Binds 1 copper ion per subunit.</text>
</comment>
<reference evidence="5 6" key="1">
    <citation type="journal article" date="2015" name="G3 (Bethesda)">
        <title>Insights into Ongoing Evolution of the Hexachlorocyclohexane Catabolic Pathway from Comparative Genomics of Ten Sphingomonadaceae Strains.</title>
        <authorList>
            <person name="Pearce S.L."/>
            <person name="Oakeshott J.G."/>
            <person name="Pandey G."/>
        </authorList>
    </citation>
    <scope>NUCLEOTIDE SEQUENCE [LARGE SCALE GENOMIC DNA]</scope>
    <source>
        <strain evidence="5 6">LL02</strain>
    </source>
</reference>
<dbReference type="RefSeq" id="WP_082699605.1">
    <property type="nucleotide sequence ID" value="NZ_KQ130452.1"/>
</dbReference>
<dbReference type="Pfam" id="PF00080">
    <property type="entry name" value="Sod_Cu"/>
    <property type="match status" value="1"/>
</dbReference>
<dbReference type="PROSITE" id="PS00332">
    <property type="entry name" value="SOD_CU_ZN_2"/>
    <property type="match status" value="1"/>
</dbReference>
<gene>
    <name evidence="5" type="ORF">V474_12035</name>
</gene>